<evidence type="ECO:0000313" key="2">
    <source>
        <dbReference type="EMBL" id="RFU70157.1"/>
    </source>
</evidence>
<organism evidence="2 3">
    <name type="scientific">Peribacillus saganii</name>
    <dbReference type="NCBI Taxonomy" id="2303992"/>
    <lineage>
        <taxon>Bacteria</taxon>
        <taxon>Bacillati</taxon>
        <taxon>Bacillota</taxon>
        <taxon>Bacilli</taxon>
        <taxon>Bacillales</taxon>
        <taxon>Bacillaceae</taxon>
        <taxon>Peribacillus</taxon>
    </lineage>
</organism>
<accession>A0A372LQC5</accession>
<dbReference type="Proteomes" id="UP000264541">
    <property type="component" value="Unassembled WGS sequence"/>
</dbReference>
<comment type="caution">
    <text evidence="2">The sequence shown here is derived from an EMBL/GenBank/DDBJ whole genome shotgun (WGS) entry which is preliminary data.</text>
</comment>
<evidence type="ECO:0000256" key="1">
    <source>
        <dbReference type="SAM" id="MobiDB-lite"/>
    </source>
</evidence>
<reference evidence="2 3" key="1">
    <citation type="submission" date="2018-08" db="EMBL/GenBank/DDBJ databases">
        <title>Bacillus chawlae sp. nov., Bacillus glennii sp. nov., and Bacillus saganii sp. nov. Isolated from the Vehicle Assembly Building at Kennedy Space Center where the Viking Spacecraft were Assembled.</title>
        <authorList>
            <person name="Seuylemezian A."/>
            <person name="Vaishampayan P."/>
        </authorList>
    </citation>
    <scope>NUCLEOTIDE SEQUENCE [LARGE SCALE GENOMIC DNA]</scope>
    <source>
        <strain evidence="2 3">V47-23a</strain>
    </source>
</reference>
<name>A0A372LQC5_9BACI</name>
<keyword evidence="3" id="KW-1185">Reference proteome</keyword>
<protein>
    <submittedName>
        <fullName evidence="2">Uncharacterized protein</fullName>
    </submittedName>
</protein>
<evidence type="ECO:0000313" key="3">
    <source>
        <dbReference type="Proteomes" id="UP000264541"/>
    </source>
</evidence>
<feature type="compositionally biased region" description="Basic and acidic residues" evidence="1">
    <location>
        <begin position="98"/>
        <end position="117"/>
    </location>
</feature>
<gene>
    <name evidence="2" type="ORF">D0469_08220</name>
</gene>
<sequence length="130" mass="14459">MLGGIWGSPIPPYYRKIESEIMDKFFRSMSSSASNNNTETQEIAKNNSAIGHSGNSNVDVHVSVEVDTRPIAYAMLCALLASNQLSNQQFETAVKKWEDLSDSKKDKSSEEKSEPSSKVRLFGQARREAK</sequence>
<dbReference type="EMBL" id="QVTE01000017">
    <property type="protein sequence ID" value="RFU70157.1"/>
    <property type="molecule type" value="Genomic_DNA"/>
</dbReference>
<feature type="region of interest" description="Disordered" evidence="1">
    <location>
        <begin position="98"/>
        <end position="130"/>
    </location>
</feature>
<proteinExistence type="predicted"/>
<dbReference type="AlphaFoldDB" id="A0A372LQC5"/>